<comment type="caution">
    <text evidence="2">The sequence shown here is derived from an EMBL/GenBank/DDBJ whole genome shotgun (WGS) entry which is preliminary data.</text>
</comment>
<gene>
    <name evidence="2" type="ORF">BSTOLATCC_MIC11418</name>
</gene>
<feature type="transmembrane region" description="Helical" evidence="1">
    <location>
        <begin position="93"/>
        <end position="112"/>
    </location>
</feature>
<dbReference type="Proteomes" id="UP001162131">
    <property type="component" value="Unassembled WGS sequence"/>
</dbReference>
<organism evidence="2 3">
    <name type="scientific">Blepharisma stoltei</name>
    <dbReference type="NCBI Taxonomy" id="1481888"/>
    <lineage>
        <taxon>Eukaryota</taxon>
        <taxon>Sar</taxon>
        <taxon>Alveolata</taxon>
        <taxon>Ciliophora</taxon>
        <taxon>Postciliodesmatophora</taxon>
        <taxon>Heterotrichea</taxon>
        <taxon>Heterotrichida</taxon>
        <taxon>Blepharismidae</taxon>
        <taxon>Blepharisma</taxon>
    </lineage>
</organism>
<dbReference type="EMBL" id="CAJZBQ010000012">
    <property type="protein sequence ID" value="CAG9314411.1"/>
    <property type="molecule type" value="Genomic_DNA"/>
</dbReference>
<accession>A0AAU9IY57</accession>
<keyword evidence="3" id="KW-1185">Reference proteome</keyword>
<proteinExistence type="predicted"/>
<keyword evidence="1" id="KW-0472">Membrane</keyword>
<keyword evidence="1" id="KW-0812">Transmembrane</keyword>
<protein>
    <recommendedName>
        <fullName evidence="4">Transmembrane protein</fullName>
    </recommendedName>
</protein>
<feature type="transmembrane region" description="Helical" evidence="1">
    <location>
        <begin position="60"/>
        <end position="81"/>
    </location>
</feature>
<sequence>MVFTRGSNLVGPENRDERGAYEELEDRVKKYMKMPDDEWKELYDRMYHDRKYPGQNHLKLALVSSVGYAGFMATFSYTIYLRRHAFFKYPLNPVMLVAIPVFGMLALKNFDVASDIIRYRKRYPEMYQG</sequence>
<evidence type="ECO:0008006" key="4">
    <source>
        <dbReference type="Google" id="ProtNLM"/>
    </source>
</evidence>
<evidence type="ECO:0000256" key="1">
    <source>
        <dbReference type="SAM" id="Phobius"/>
    </source>
</evidence>
<keyword evidence="1" id="KW-1133">Transmembrane helix</keyword>
<name>A0AAU9IY57_9CILI</name>
<evidence type="ECO:0000313" key="3">
    <source>
        <dbReference type="Proteomes" id="UP001162131"/>
    </source>
</evidence>
<evidence type="ECO:0000313" key="2">
    <source>
        <dbReference type="EMBL" id="CAG9314411.1"/>
    </source>
</evidence>
<dbReference type="AlphaFoldDB" id="A0AAU9IY57"/>
<reference evidence="2" key="1">
    <citation type="submission" date="2021-09" db="EMBL/GenBank/DDBJ databases">
        <authorList>
            <consortium name="AG Swart"/>
            <person name="Singh M."/>
            <person name="Singh A."/>
            <person name="Seah K."/>
            <person name="Emmerich C."/>
        </authorList>
    </citation>
    <scope>NUCLEOTIDE SEQUENCE</scope>
    <source>
        <strain evidence="2">ATCC30299</strain>
    </source>
</reference>